<dbReference type="Proteomes" id="UP000241690">
    <property type="component" value="Unassembled WGS sequence"/>
</dbReference>
<organism evidence="2 3">
    <name type="scientific">Trichoderma harzianum CBS 226.95</name>
    <dbReference type="NCBI Taxonomy" id="983964"/>
    <lineage>
        <taxon>Eukaryota</taxon>
        <taxon>Fungi</taxon>
        <taxon>Dikarya</taxon>
        <taxon>Ascomycota</taxon>
        <taxon>Pezizomycotina</taxon>
        <taxon>Sordariomycetes</taxon>
        <taxon>Hypocreomycetidae</taxon>
        <taxon>Hypocreales</taxon>
        <taxon>Hypocreaceae</taxon>
        <taxon>Trichoderma</taxon>
    </lineage>
</organism>
<dbReference type="Gene3D" id="3.40.50.150">
    <property type="entry name" value="Vaccinia Virus protein VP39"/>
    <property type="match status" value="1"/>
</dbReference>
<keyword evidence="1" id="KW-0812">Transmembrane</keyword>
<gene>
    <name evidence="2" type="ORF">M431DRAFT_87198</name>
</gene>
<evidence type="ECO:0000313" key="3">
    <source>
        <dbReference type="Proteomes" id="UP000241690"/>
    </source>
</evidence>
<proteinExistence type="predicted"/>
<name>A0A2T4A973_TRIHA</name>
<feature type="transmembrane region" description="Helical" evidence="1">
    <location>
        <begin position="12"/>
        <end position="31"/>
    </location>
</feature>
<dbReference type="EMBL" id="KZ679681">
    <property type="protein sequence ID" value="PTB53639.1"/>
    <property type="molecule type" value="Genomic_DNA"/>
</dbReference>
<dbReference type="InterPro" id="IPR029063">
    <property type="entry name" value="SAM-dependent_MTases_sf"/>
</dbReference>
<dbReference type="SUPFAM" id="SSF53335">
    <property type="entry name" value="S-adenosyl-L-methionine-dependent methyltransferases"/>
    <property type="match status" value="1"/>
</dbReference>
<reference evidence="2 3" key="1">
    <citation type="submission" date="2016-07" db="EMBL/GenBank/DDBJ databases">
        <title>Multiple horizontal gene transfer events from other fungi enriched the ability of initially mycotrophic Trichoderma (Ascomycota) to feed on dead plant biomass.</title>
        <authorList>
            <consortium name="DOE Joint Genome Institute"/>
            <person name="Aerts A."/>
            <person name="Atanasova L."/>
            <person name="Chenthamara K."/>
            <person name="Zhang J."/>
            <person name="Grujic M."/>
            <person name="Henrissat B."/>
            <person name="Kuo A."/>
            <person name="Salamov A."/>
            <person name="Lipzen A."/>
            <person name="Labutti K."/>
            <person name="Barry K."/>
            <person name="Miao Y."/>
            <person name="Rahimi M.J."/>
            <person name="Shen Q."/>
            <person name="Grigoriev I.V."/>
            <person name="Kubicek C.P."/>
            <person name="Druzhinina I.S."/>
        </authorList>
    </citation>
    <scope>NUCLEOTIDE SEQUENCE [LARGE SCALE GENOMIC DNA]</scope>
    <source>
        <strain evidence="2 3">CBS 226.95</strain>
    </source>
</reference>
<dbReference type="STRING" id="983964.A0A2T4A973"/>
<dbReference type="RefSeq" id="XP_024773316.1">
    <property type="nucleotide sequence ID" value="XM_024923772.1"/>
</dbReference>
<evidence type="ECO:0000313" key="2">
    <source>
        <dbReference type="EMBL" id="PTB53639.1"/>
    </source>
</evidence>
<protein>
    <recommendedName>
        <fullName evidence="4">Methyltransferase domain-containing protein</fullName>
    </recommendedName>
</protein>
<dbReference type="AlphaFoldDB" id="A0A2T4A973"/>
<dbReference type="GeneID" id="36632355"/>
<accession>A0A2T4A973</accession>
<evidence type="ECO:0000256" key="1">
    <source>
        <dbReference type="SAM" id="Phobius"/>
    </source>
</evidence>
<keyword evidence="1" id="KW-0472">Membrane</keyword>
<keyword evidence="3" id="KW-1185">Reference proteome</keyword>
<keyword evidence="1" id="KW-1133">Transmembrane helix</keyword>
<evidence type="ECO:0008006" key="4">
    <source>
        <dbReference type="Google" id="ProtNLM"/>
    </source>
</evidence>
<sequence length="350" mass="38672">MPWSSSDFIVGFIAGCLTIIVLLAIAAFSLTRTADIYGLGHWKLNVRTPLPSMWMNLGFWTRDDGKPIHHFDEAARNMLEKLLQAAGLTSTAKSQHSVAVLDVGFGCGDQTVALAELIHASSRPQFRYVGLTLNAVQLQAAQQRLDAALAIPEGEESSSSKSVLGLSESCFKLFQADAAKPEAWNSAVCASVDGLADETFRERWLMGLDCLYHFSPSRKPIFKRASQTLSANVMAFDLILSDTASAWQILAVRILGFILLCPWRTFLTEEQYRDQLVECGYDRACVEIRDISDHVFGGLAGHLRKQDVALSPYGISLSGYTMVGRIYEWFDRTRVLKAAIVVGRIKSKSQ</sequence>